<dbReference type="PANTHER" id="PTHR23248">
    <property type="entry name" value="PHOSPHOLIPID SCRAMBLASE-RELATED"/>
    <property type="match status" value="1"/>
</dbReference>
<evidence type="ECO:0000313" key="3">
    <source>
        <dbReference type="Proteomes" id="UP000075714"/>
    </source>
</evidence>
<protein>
    <recommendedName>
        <fullName evidence="4">Phospholipid scramblase</fullName>
    </recommendedName>
</protein>
<evidence type="ECO:0000313" key="2">
    <source>
        <dbReference type="EMBL" id="KXZ43015.1"/>
    </source>
</evidence>
<accession>A0A150G0P6</accession>
<evidence type="ECO:0008006" key="4">
    <source>
        <dbReference type="Google" id="ProtNLM"/>
    </source>
</evidence>
<dbReference type="OrthoDB" id="444338at2759"/>
<dbReference type="EMBL" id="LSYV01000107">
    <property type="protein sequence ID" value="KXZ43015.1"/>
    <property type="molecule type" value="Genomic_DNA"/>
</dbReference>
<dbReference type="GO" id="GO:0017128">
    <property type="term" value="F:phospholipid scramblase activity"/>
    <property type="evidence" value="ECO:0007669"/>
    <property type="project" value="InterPro"/>
</dbReference>
<proteinExistence type="inferred from homology"/>
<keyword evidence="3" id="KW-1185">Reference proteome</keyword>
<evidence type="ECO:0000256" key="1">
    <source>
        <dbReference type="ARBA" id="ARBA00005350"/>
    </source>
</evidence>
<gene>
    <name evidence="2" type="ORF">GPECTOR_107g160</name>
</gene>
<dbReference type="PANTHER" id="PTHR23248:SF9">
    <property type="entry name" value="PHOSPHOLIPID SCRAMBLASE"/>
    <property type="match status" value="1"/>
</dbReference>
<dbReference type="GO" id="GO:0005886">
    <property type="term" value="C:plasma membrane"/>
    <property type="evidence" value="ECO:0007669"/>
    <property type="project" value="TreeGrafter"/>
</dbReference>
<dbReference type="InterPro" id="IPR005552">
    <property type="entry name" value="Scramblase"/>
</dbReference>
<comment type="caution">
    <text evidence="2">The sequence shown here is derived from an EMBL/GenBank/DDBJ whole genome shotgun (WGS) entry which is preliminary data.</text>
</comment>
<organism evidence="2 3">
    <name type="scientific">Gonium pectorale</name>
    <name type="common">Green alga</name>
    <dbReference type="NCBI Taxonomy" id="33097"/>
    <lineage>
        <taxon>Eukaryota</taxon>
        <taxon>Viridiplantae</taxon>
        <taxon>Chlorophyta</taxon>
        <taxon>core chlorophytes</taxon>
        <taxon>Chlorophyceae</taxon>
        <taxon>CS clade</taxon>
        <taxon>Chlamydomonadales</taxon>
        <taxon>Volvocaceae</taxon>
        <taxon>Gonium</taxon>
    </lineage>
</organism>
<dbReference type="AlphaFoldDB" id="A0A150G0P6"/>
<comment type="similarity">
    <text evidence="1">Belongs to the phospholipid scramblase family.</text>
</comment>
<sequence length="219" mass="23734">MVTPQPSSNPAQIATFAQEESDCCLRVVLAAFGGLNLRALKLHAYGAGVEHVTVDRPCRLGAGCCCPLEMTAYQGNQMVGKVEEDCDNCCYGCWECCCLCTCTHKVLVGPSRESLVHKYSLRNYGCCCGRVNNCCGGTCCKQNFFIDIVEPDGKLASVIQQTYGSGGCEDCCRCTFDFNNYVLPFPSNATGIDRAMLITALLSIEYAYHSRTGGENNDS</sequence>
<dbReference type="Proteomes" id="UP000075714">
    <property type="component" value="Unassembled WGS sequence"/>
</dbReference>
<reference evidence="3" key="1">
    <citation type="journal article" date="2016" name="Nat. Commun.">
        <title>The Gonium pectorale genome demonstrates co-option of cell cycle regulation during the evolution of multicellularity.</title>
        <authorList>
            <person name="Hanschen E.R."/>
            <person name="Marriage T.N."/>
            <person name="Ferris P.J."/>
            <person name="Hamaji T."/>
            <person name="Toyoda A."/>
            <person name="Fujiyama A."/>
            <person name="Neme R."/>
            <person name="Noguchi H."/>
            <person name="Minakuchi Y."/>
            <person name="Suzuki M."/>
            <person name="Kawai-Toyooka H."/>
            <person name="Smith D.R."/>
            <person name="Sparks H."/>
            <person name="Anderson J."/>
            <person name="Bakaric R."/>
            <person name="Luria V."/>
            <person name="Karger A."/>
            <person name="Kirschner M.W."/>
            <person name="Durand P.M."/>
            <person name="Michod R.E."/>
            <person name="Nozaki H."/>
            <person name="Olson B.J."/>
        </authorList>
    </citation>
    <scope>NUCLEOTIDE SEQUENCE [LARGE SCALE GENOMIC DNA]</scope>
    <source>
        <strain evidence="3">NIES-2863</strain>
    </source>
</reference>
<name>A0A150G0P6_GONPE</name>